<organism evidence="14 15">
    <name type="scientific">Puniceicoccus vermicola</name>
    <dbReference type="NCBI Taxonomy" id="388746"/>
    <lineage>
        <taxon>Bacteria</taxon>
        <taxon>Pseudomonadati</taxon>
        <taxon>Verrucomicrobiota</taxon>
        <taxon>Opitutia</taxon>
        <taxon>Puniceicoccales</taxon>
        <taxon>Puniceicoccaceae</taxon>
        <taxon>Puniceicoccus</taxon>
    </lineage>
</organism>
<gene>
    <name evidence="14" type="primary">pfkB</name>
    <name evidence="14" type="ORF">H5P30_14020</name>
</gene>
<accession>A0A7X1AZL0</accession>
<dbReference type="NCBIfam" id="TIGR03168">
    <property type="entry name" value="1-PFK"/>
    <property type="match status" value="1"/>
</dbReference>
<comment type="function">
    <text evidence="12">Catalyzes the ATP-dependent phosphorylation of fructose-l-phosphate to fructose-l,6-bisphosphate.</text>
</comment>
<sequence>MKTIDFTTITLNPAVDHTLFVDGMTLGSVNRAIDFQRQAGGKGINVATMLALGGATVAVSGFLGRNNPSIFDRHFRDHGLLDHFIRVGGETRTGIKIVDTKTDETTDINLNGPAAAESQQAELLAKVKELVRPGKWVVIAGSMPKGVAPEFIGELIRVVHSGEGLVAVDSSGAALKAAMDAGADLAKPNEHELAEYFNKDLRDFDDLVHAARSLQKEKVANLVVSLGSEGVLFLTPESEWKASAPNVKVVSTVGAGDSMMAGFLRGLADGETPEDCARMGTVYAWNRLESLLPKLPSGNVLKSQMRQIAVQPLTEAEAEVSSLSGGGPRQN</sequence>
<dbReference type="CDD" id="cd01164">
    <property type="entry name" value="FruK_PfkB_like"/>
    <property type="match status" value="1"/>
</dbReference>
<evidence type="ECO:0000256" key="10">
    <source>
        <dbReference type="PIRNR" id="PIRNR000535"/>
    </source>
</evidence>
<keyword evidence="5 12" id="KW-0547">Nucleotide-binding</keyword>
<dbReference type="InterPro" id="IPR002139">
    <property type="entry name" value="Ribo/fructo_kinase"/>
</dbReference>
<keyword evidence="15" id="KW-1185">Reference proteome</keyword>
<dbReference type="GO" id="GO:0044281">
    <property type="term" value="P:small molecule metabolic process"/>
    <property type="evidence" value="ECO:0007669"/>
    <property type="project" value="UniProtKB-ARBA"/>
</dbReference>
<feature type="domain" description="Carbohydrate kinase PfkB" evidence="13">
    <location>
        <begin position="11"/>
        <end position="284"/>
    </location>
</feature>
<evidence type="ECO:0000313" key="15">
    <source>
        <dbReference type="Proteomes" id="UP000525652"/>
    </source>
</evidence>
<dbReference type="GO" id="GO:0005829">
    <property type="term" value="C:cytosol"/>
    <property type="evidence" value="ECO:0007669"/>
    <property type="project" value="TreeGrafter"/>
</dbReference>
<dbReference type="InterPro" id="IPR011611">
    <property type="entry name" value="PfkB_dom"/>
</dbReference>
<dbReference type="InterPro" id="IPR002173">
    <property type="entry name" value="Carboh/pur_kinase_PfkB_CS"/>
</dbReference>
<dbReference type="PANTHER" id="PTHR46566:SF5">
    <property type="entry name" value="1-PHOSPHOFRUCTOKINASE"/>
    <property type="match status" value="1"/>
</dbReference>
<dbReference type="PROSITE" id="PS00584">
    <property type="entry name" value="PFKB_KINASES_2"/>
    <property type="match status" value="1"/>
</dbReference>
<keyword evidence="6 11" id="KW-0418">Kinase</keyword>
<dbReference type="EC" id="2.7.1.56" evidence="2 12"/>
<evidence type="ECO:0000256" key="9">
    <source>
        <dbReference type="ARBA" id="ARBA00047745"/>
    </source>
</evidence>
<dbReference type="InterPro" id="IPR017583">
    <property type="entry name" value="Tagatose/fructose_Pkinase"/>
</dbReference>
<evidence type="ECO:0000256" key="11">
    <source>
        <dbReference type="RuleBase" id="RU003704"/>
    </source>
</evidence>
<dbReference type="InterPro" id="IPR022463">
    <property type="entry name" value="1-PFruKinase"/>
</dbReference>
<reference evidence="14 15" key="1">
    <citation type="submission" date="2020-07" db="EMBL/GenBank/DDBJ databases">
        <authorList>
            <person name="Feng X."/>
        </authorList>
    </citation>
    <scope>NUCLEOTIDE SEQUENCE [LARGE SCALE GENOMIC DNA]</scope>
    <source>
        <strain evidence="14 15">JCM14086</strain>
    </source>
</reference>
<comment type="caution">
    <text evidence="14">The sequence shown here is derived from an EMBL/GenBank/DDBJ whole genome shotgun (WGS) entry which is preliminary data.</text>
</comment>
<dbReference type="RefSeq" id="WP_185693562.1">
    <property type="nucleotide sequence ID" value="NZ_JACHVA010000102.1"/>
</dbReference>
<name>A0A7X1AZL0_9BACT</name>
<dbReference type="GO" id="GO:0008662">
    <property type="term" value="F:1-phosphofructokinase activity"/>
    <property type="evidence" value="ECO:0007669"/>
    <property type="project" value="UniProtKB-UniRule"/>
</dbReference>
<dbReference type="GO" id="GO:0016052">
    <property type="term" value="P:carbohydrate catabolic process"/>
    <property type="evidence" value="ECO:0007669"/>
    <property type="project" value="UniProtKB-ARBA"/>
</dbReference>
<dbReference type="Pfam" id="PF00294">
    <property type="entry name" value="PfkB"/>
    <property type="match status" value="1"/>
</dbReference>
<dbReference type="Gene3D" id="3.40.1190.20">
    <property type="match status" value="1"/>
</dbReference>
<dbReference type="EMBL" id="JACHVA010000102">
    <property type="protein sequence ID" value="MBC2602896.1"/>
    <property type="molecule type" value="Genomic_DNA"/>
</dbReference>
<dbReference type="Proteomes" id="UP000525652">
    <property type="component" value="Unassembled WGS sequence"/>
</dbReference>
<evidence type="ECO:0000256" key="12">
    <source>
        <dbReference type="RuleBase" id="RU369061"/>
    </source>
</evidence>
<dbReference type="GO" id="GO:0005524">
    <property type="term" value="F:ATP binding"/>
    <property type="evidence" value="ECO:0007669"/>
    <property type="project" value="UniProtKB-UniRule"/>
</dbReference>
<dbReference type="InterPro" id="IPR029056">
    <property type="entry name" value="Ribokinase-like"/>
</dbReference>
<dbReference type="AlphaFoldDB" id="A0A7X1AZL0"/>
<evidence type="ECO:0000256" key="6">
    <source>
        <dbReference type="ARBA" id="ARBA00022777"/>
    </source>
</evidence>
<dbReference type="SUPFAM" id="SSF53613">
    <property type="entry name" value="Ribokinase-like"/>
    <property type="match status" value="1"/>
</dbReference>
<dbReference type="NCBIfam" id="TIGR03828">
    <property type="entry name" value="pfkB"/>
    <property type="match status" value="1"/>
</dbReference>
<proteinExistence type="inferred from homology"/>
<evidence type="ECO:0000256" key="7">
    <source>
        <dbReference type="ARBA" id="ARBA00022840"/>
    </source>
</evidence>
<keyword evidence="4 10" id="KW-0808">Transferase</keyword>
<dbReference type="PRINTS" id="PR00990">
    <property type="entry name" value="RIBOKINASE"/>
</dbReference>
<evidence type="ECO:0000313" key="14">
    <source>
        <dbReference type="EMBL" id="MBC2602896.1"/>
    </source>
</evidence>
<comment type="catalytic activity">
    <reaction evidence="9 12">
        <text>beta-D-fructose 1-phosphate + ATP = beta-D-fructose 1,6-bisphosphate + ADP + H(+)</text>
        <dbReference type="Rhea" id="RHEA:14213"/>
        <dbReference type="ChEBI" id="CHEBI:15378"/>
        <dbReference type="ChEBI" id="CHEBI:30616"/>
        <dbReference type="ChEBI" id="CHEBI:32966"/>
        <dbReference type="ChEBI" id="CHEBI:138881"/>
        <dbReference type="ChEBI" id="CHEBI:456216"/>
        <dbReference type="EC" id="2.7.1.56"/>
    </reaction>
</comment>
<evidence type="ECO:0000259" key="13">
    <source>
        <dbReference type="Pfam" id="PF00294"/>
    </source>
</evidence>
<evidence type="ECO:0000256" key="3">
    <source>
        <dbReference type="ARBA" id="ARBA00013596"/>
    </source>
</evidence>
<dbReference type="FunFam" id="3.40.1190.20:FF:000001">
    <property type="entry name" value="Phosphofructokinase"/>
    <property type="match status" value="1"/>
</dbReference>
<dbReference type="PIRSF" id="PIRSF000535">
    <property type="entry name" value="1PFK/6PFK/LacC"/>
    <property type="match status" value="1"/>
</dbReference>
<evidence type="ECO:0000256" key="8">
    <source>
        <dbReference type="ARBA" id="ARBA00032802"/>
    </source>
</evidence>
<evidence type="ECO:0000256" key="4">
    <source>
        <dbReference type="ARBA" id="ARBA00022679"/>
    </source>
</evidence>
<evidence type="ECO:0000256" key="1">
    <source>
        <dbReference type="ARBA" id="ARBA00010688"/>
    </source>
</evidence>
<evidence type="ECO:0000256" key="5">
    <source>
        <dbReference type="ARBA" id="ARBA00022741"/>
    </source>
</evidence>
<evidence type="ECO:0000256" key="2">
    <source>
        <dbReference type="ARBA" id="ARBA00012131"/>
    </source>
</evidence>
<dbReference type="PANTHER" id="PTHR46566">
    <property type="entry name" value="1-PHOSPHOFRUCTOKINASE-RELATED"/>
    <property type="match status" value="1"/>
</dbReference>
<comment type="similarity">
    <text evidence="1 11">Belongs to the carbohydrate kinase PfkB family.</text>
</comment>
<keyword evidence="7 12" id="KW-0067">ATP-binding</keyword>
<protein>
    <recommendedName>
        <fullName evidence="3 12">1-phosphofructokinase</fullName>
        <shortName evidence="12">Fru1PK</shortName>
        <ecNumber evidence="2 12">2.7.1.56</ecNumber>
    </recommendedName>
    <alternativeName>
        <fullName evidence="8 12">Fructose 1-phosphate kinase</fullName>
    </alternativeName>
</protein>